<organism evidence="3 4">
    <name type="scientific">Coprinopsis marcescibilis</name>
    <name type="common">Agaric fungus</name>
    <name type="synonym">Psathyrella marcescibilis</name>
    <dbReference type="NCBI Taxonomy" id="230819"/>
    <lineage>
        <taxon>Eukaryota</taxon>
        <taxon>Fungi</taxon>
        <taxon>Dikarya</taxon>
        <taxon>Basidiomycota</taxon>
        <taxon>Agaricomycotina</taxon>
        <taxon>Agaricomycetes</taxon>
        <taxon>Agaricomycetidae</taxon>
        <taxon>Agaricales</taxon>
        <taxon>Agaricineae</taxon>
        <taxon>Psathyrellaceae</taxon>
        <taxon>Coprinopsis</taxon>
    </lineage>
</organism>
<feature type="compositionally biased region" description="Gly residues" evidence="1">
    <location>
        <begin position="103"/>
        <end position="113"/>
    </location>
</feature>
<keyword evidence="4" id="KW-1185">Reference proteome</keyword>
<evidence type="ECO:0000256" key="2">
    <source>
        <dbReference type="SAM" id="SignalP"/>
    </source>
</evidence>
<dbReference type="STRING" id="230819.A0A5C3KGI9"/>
<name>A0A5C3KGI9_COPMA</name>
<evidence type="ECO:0008006" key="5">
    <source>
        <dbReference type="Google" id="ProtNLM"/>
    </source>
</evidence>
<feature type="signal peptide" evidence="2">
    <location>
        <begin position="1"/>
        <end position="19"/>
    </location>
</feature>
<evidence type="ECO:0000256" key="1">
    <source>
        <dbReference type="SAM" id="MobiDB-lite"/>
    </source>
</evidence>
<keyword evidence="2" id="KW-0732">Signal</keyword>
<dbReference type="PANTHER" id="PTHR36578:SF1">
    <property type="entry name" value="APPLE DOMAIN-CONTAINING PROTEIN"/>
    <property type="match status" value="1"/>
</dbReference>
<dbReference type="EMBL" id="ML210379">
    <property type="protein sequence ID" value="TFK18783.1"/>
    <property type="molecule type" value="Genomic_DNA"/>
</dbReference>
<proteinExistence type="predicted"/>
<accession>A0A5C3KGI9</accession>
<dbReference type="AlphaFoldDB" id="A0A5C3KGI9"/>
<feature type="compositionally biased region" description="Basic residues" evidence="1">
    <location>
        <begin position="91"/>
        <end position="101"/>
    </location>
</feature>
<feature type="region of interest" description="Disordered" evidence="1">
    <location>
        <begin position="60"/>
        <end position="118"/>
    </location>
</feature>
<dbReference type="Proteomes" id="UP000307440">
    <property type="component" value="Unassembled WGS sequence"/>
</dbReference>
<protein>
    <recommendedName>
        <fullName evidence="5">Fruit-body specific protein a</fullName>
    </recommendedName>
</protein>
<dbReference type="PANTHER" id="PTHR36578">
    <property type="entry name" value="CHROMOSOME 15, WHOLE GENOME SHOTGUN SEQUENCE"/>
    <property type="match status" value="1"/>
</dbReference>
<feature type="chain" id="PRO_5022866803" description="Fruit-body specific protein a" evidence="2">
    <location>
        <begin position="20"/>
        <end position="504"/>
    </location>
</feature>
<gene>
    <name evidence="3" type="ORF">FA15DRAFT_649239</name>
</gene>
<dbReference type="OrthoDB" id="271448at2759"/>
<sequence>MLAFSRLCTLVTFAALVSGAVVVRQNEIVPPASQGAPAVEVSVPEEGRTTDSGAIVEAAQSVDQKETPGVDELPNQPPPETLPTVVDGRRTGRRTTRRTRTRGSGGGRGGSGGPRNRPRAVEDYVQIFAGTGTGPTDRDASIHGTAYLTYTLVNNATYNVEACLDFCSSVSRCVFANLYYEFNNYGLDFEASEQSNLKCAVYADVHTAAEKTNFGNQQSYPPPAPLIHIQQSGGWALRDLVEPNVPEGYEYVFGPIDFANNAAGYMGFAFLSTYDVDACAHECNQRGADAVGGSCKFFNIWRAVVDGNPTTYTCSMYFQTTDESTATNGGQGSLEVTYSRGYRRINYVIDGGFEGYQDCSDFCFTTSYANWVGTSPPGGTLDATIFHFQPYARTGTGAALLGSATGVDNLQGTMSPAAALNTVAGRQYKIEFYQSSAFSGPTLEAGSRIDVLWNGNLVLELRPGFTQWERHSVDVTAVGGDTLAFYGGAAPAWSFIDDVSAYLL</sequence>
<evidence type="ECO:0000313" key="4">
    <source>
        <dbReference type="Proteomes" id="UP000307440"/>
    </source>
</evidence>
<evidence type="ECO:0000313" key="3">
    <source>
        <dbReference type="EMBL" id="TFK18783.1"/>
    </source>
</evidence>
<reference evidence="3 4" key="1">
    <citation type="journal article" date="2019" name="Nat. Ecol. Evol.">
        <title>Megaphylogeny resolves global patterns of mushroom evolution.</title>
        <authorList>
            <person name="Varga T."/>
            <person name="Krizsan K."/>
            <person name="Foldi C."/>
            <person name="Dima B."/>
            <person name="Sanchez-Garcia M."/>
            <person name="Sanchez-Ramirez S."/>
            <person name="Szollosi G.J."/>
            <person name="Szarkandi J.G."/>
            <person name="Papp V."/>
            <person name="Albert L."/>
            <person name="Andreopoulos W."/>
            <person name="Angelini C."/>
            <person name="Antonin V."/>
            <person name="Barry K.W."/>
            <person name="Bougher N.L."/>
            <person name="Buchanan P."/>
            <person name="Buyck B."/>
            <person name="Bense V."/>
            <person name="Catcheside P."/>
            <person name="Chovatia M."/>
            <person name="Cooper J."/>
            <person name="Damon W."/>
            <person name="Desjardin D."/>
            <person name="Finy P."/>
            <person name="Geml J."/>
            <person name="Haridas S."/>
            <person name="Hughes K."/>
            <person name="Justo A."/>
            <person name="Karasinski D."/>
            <person name="Kautmanova I."/>
            <person name="Kiss B."/>
            <person name="Kocsube S."/>
            <person name="Kotiranta H."/>
            <person name="LaButti K.M."/>
            <person name="Lechner B.E."/>
            <person name="Liimatainen K."/>
            <person name="Lipzen A."/>
            <person name="Lukacs Z."/>
            <person name="Mihaltcheva S."/>
            <person name="Morgado L.N."/>
            <person name="Niskanen T."/>
            <person name="Noordeloos M.E."/>
            <person name="Ohm R.A."/>
            <person name="Ortiz-Santana B."/>
            <person name="Ovrebo C."/>
            <person name="Racz N."/>
            <person name="Riley R."/>
            <person name="Savchenko A."/>
            <person name="Shiryaev A."/>
            <person name="Soop K."/>
            <person name="Spirin V."/>
            <person name="Szebenyi C."/>
            <person name="Tomsovsky M."/>
            <person name="Tulloss R.E."/>
            <person name="Uehling J."/>
            <person name="Grigoriev I.V."/>
            <person name="Vagvolgyi C."/>
            <person name="Papp T."/>
            <person name="Martin F.M."/>
            <person name="Miettinen O."/>
            <person name="Hibbett D.S."/>
            <person name="Nagy L.G."/>
        </authorList>
    </citation>
    <scope>NUCLEOTIDE SEQUENCE [LARGE SCALE GENOMIC DNA]</scope>
    <source>
        <strain evidence="3 4">CBS 121175</strain>
    </source>
</reference>